<dbReference type="eggNOG" id="COG2207">
    <property type="taxonomic scope" value="Bacteria"/>
</dbReference>
<keyword evidence="3" id="KW-1185">Reference proteome</keyword>
<dbReference type="OrthoDB" id="7029747at2"/>
<dbReference type="SUPFAM" id="SSF47413">
    <property type="entry name" value="lambda repressor-like DNA-binding domains"/>
    <property type="match status" value="1"/>
</dbReference>
<dbReference type="Pfam" id="PF06527">
    <property type="entry name" value="TniQ"/>
    <property type="match status" value="1"/>
</dbReference>
<dbReference type="GO" id="GO:0003677">
    <property type="term" value="F:DNA binding"/>
    <property type="evidence" value="ECO:0007669"/>
    <property type="project" value="InterPro"/>
</dbReference>
<name>A3IX74_9CHRO</name>
<dbReference type="InterPro" id="IPR009492">
    <property type="entry name" value="TniQ"/>
</dbReference>
<gene>
    <name evidence="2" type="ORF">CY0110_22839</name>
</gene>
<protein>
    <submittedName>
        <fullName evidence="2">Zinc finger protein</fullName>
    </submittedName>
</protein>
<accession>A3IX74</accession>
<evidence type="ECO:0000259" key="1">
    <source>
        <dbReference type="Pfam" id="PF06527"/>
    </source>
</evidence>
<comment type="caution">
    <text evidence="2">The sequence shown here is derived from an EMBL/GenBank/DDBJ whole genome shotgun (WGS) entry which is preliminary data.</text>
</comment>
<proteinExistence type="predicted"/>
<dbReference type="EMBL" id="AAXW01000061">
    <property type="protein sequence ID" value="EAZ88913.1"/>
    <property type="molecule type" value="Genomic_DNA"/>
</dbReference>
<evidence type="ECO:0000313" key="3">
    <source>
        <dbReference type="Proteomes" id="UP000003781"/>
    </source>
</evidence>
<dbReference type="RefSeq" id="WP_008277978.1">
    <property type="nucleotide sequence ID" value="NZ_AAXW01000061.1"/>
</dbReference>
<organism evidence="2 3">
    <name type="scientific">Crocosphaera chwakensis CCY0110</name>
    <dbReference type="NCBI Taxonomy" id="391612"/>
    <lineage>
        <taxon>Bacteria</taxon>
        <taxon>Bacillati</taxon>
        <taxon>Cyanobacteriota</taxon>
        <taxon>Cyanophyceae</taxon>
        <taxon>Oscillatoriophycideae</taxon>
        <taxon>Chroococcales</taxon>
        <taxon>Aphanothecaceae</taxon>
        <taxon>Crocosphaera</taxon>
        <taxon>Crocosphaera chwakensis</taxon>
    </lineage>
</organism>
<dbReference type="Proteomes" id="UP000003781">
    <property type="component" value="Unassembled WGS sequence"/>
</dbReference>
<dbReference type="InterPro" id="IPR010982">
    <property type="entry name" value="Lambda_DNA-bd_dom_sf"/>
</dbReference>
<reference evidence="2 3" key="1">
    <citation type="submission" date="2007-03" db="EMBL/GenBank/DDBJ databases">
        <authorList>
            <person name="Stal L."/>
            <person name="Ferriera S."/>
            <person name="Johnson J."/>
            <person name="Kravitz S."/>
            <person name="Beeson K."/>
            <person name="Sutton G."/>
            <person name="Rogers Y.-H."/>
            <person name="Friedman R."/>
            <person name="Frazier M."/>
            <person name="Venter J.C."/>
        </authorList>
    </citation>
    <scope>NUCLEOTIDE SEQUENCE [LARGE SCALE GENOMIC DNA]</scope>
    <source>
        <strain evidence="2 3">CCY0110</strain>
    </source>
</reference>
<sequence length="461" mass="53435">MQNFYPSLNLSYTSQKSSDLYCLSPLHVDTAKVESLTGYIARLAEAHCVYSGILLERTIAPLLNKKYRSANLSSYTGALNSTGIMANDLIKALEQLTQQNNLSKLTLVKWADMLPNRYLLHQHRTWCPLCYHQWKQKKEPVYEPLIWTLKLVKVCPIHEIPLQQKCPNCHQYNFFLSWKSRPGFCFRCEKWLGCSQVNLKLSDLCKENTEGSQVVTNHPFSDNDLKWNIWVANNIQELLSIQTDISAINVSESLMKVANKLTDGNIAALARYLKMRKNTVWLWCKGKNQPSLEALLRISYQLKIQLMDLLLNTDYSFVVSSNGYSQSSSIRLNSRRNPTFDVVYAHKELLKILSDSEKPPLSLEEVARRIACDRRTLNRHFPDLCRQISSRYLSFRQTSFQNTIKHCCHEVEEAVITLYQQGIYPTEDLVSQSISRPGYLRYKRVRKVFQEARERLYGSRL</sequence>
<dbReference type="Gene3D" id="1.10.260.40">
    <property type="entry name" value="lambda repressor-like DNA-binding domains"/>
    <property type="match status" value="1"/>
</dbReference>
<feature type="domain" description="TniQ" evidence="1">
    <location>
        <begin position="25"/>
        <end position="162"/>
    </location>
</feature>
<evidence type="ECO:0000313" key="2">
    <source>
        <dbReference type="EMBL" id="EAZ88913.1"/>
    </source>
</evidence>
<dbReference type="AlphaFoldDB" id="A3IX74"/>